<keyword evidence="10" id="KW-1185">Reference proteome</keyword>
<proteinExistence type="inferred from homology"/>
<reference evidence="9 10" key="1">
    <citation type="journal article" date="2019" name="Sci. Rep.">
        <title>Orb-weaving spider Araneus ventricosus genome elucidates the spidroin gene catalogue.</title>
        <authorList>
            <person name="Kono N."/>
            <person name="Nakamura H."/>
            <person name="Ohtoshi R."/>
            <person name="Moran D.A.P."/>
            <person name="Shinohara A."/>
            <person name="Yoshida Y."/>
            <person name="Fujiwara M."/>
            <person name="Mori M."/>
            <person name="Tomita M."/>
            <person name="Arakawa K."/>
        </authorList>
    </citation>
    <scope>NUCLEOTIDE SEQUENCE [LARGE SCALE GENOMIC DNA]</scope>
</reference>
<name>A0A4Y2W1B1_ARAVE</name>
<dbReference type="OrthoDB" id="1703350at2759"/>
<evidence type="ECO:0000256" key="5">
    <source>
        <dbReference type="ARBA" id="ARBA00049007"/>
    </source>
</evidence>
<sequence length="215" mass="23728">MKRASSESASTATPAIKPSTFINTGDFTEDSVPQHHYQKIIHKNINKSLRFKKRKGKIYKKISQDLPLEARIQHIGAQEKLASGIEFDFVPETNGVPLVCDMSSNVLTRPIDVTKFGVIFAGAQKNAGIPGVTFVIVREDLLGKGMPICPAVFDYEINVANKSMYYTPPTFSIYILGLVFKWILSKGGVSSMDQQSAVKSSLVYEVLDASNGFYQ</sequence>
<evidence type="ECO:0000256" key="4">
    <source>
        <dbReference type="ARBA" id="ARBA00029440"/>
    </source>
</evidence>
<dbReference type="InterPro" id="IPR022278">
    <property type="entry name" value="Pser_aminoTfrase"/>
</dbReference>
<comment type="cofactor">
    <cofactor evidence="1 7">
        <name>pyridoxal 5'-phosphate</name>
        <dbReference type="ChEBI" id="CHEBI:597326"/>
    </cofactor>
</comment>
<dbReference type="PANTHER" id="PTHR43247">
    <property type="entry name" value="PHOSPHOSERINE AMINOTRANSFERASE"/>
    <property type="match status" value="1"/>
</dbReference>
<evidence type="ECO:0000313" key="9">
    <source>
        <dbReference type="EMBL" id="GBO30752.1"/>
    </source>
</evidence>
<comment type="catalytic activity">
    <reaction evidence="5">
        <text>O-phospho-L-serine + 2-oxoglutarate = 3-phosphooxypyruvate + L-glutamate</text>
        <dbReference type="Rhea" id="RHEA:14329"/>
        <dbReference type="ChEBI" id="CHEBI:16810"/>
        <dbReference type="ChEBI" id="CHEBI:18110"/>
        <dbReference type="ChEBI" id="CHEBI:29985"/>
        <dbReference type="ChEBI" id="CHEBI:57524"/>
        <dbReference type="EC" id="2.6.1.52"/>
    </reaction>
</comment>
<accession>A0A4Y2W1B1</accession>
<dbReference type="GO" id="GO:0006564">
    <property type="term" value="P:L-serine biosynthetic process"/>
    <property type="evidence" value="ECO:0007669"/>
    <property type="project" value="InterPro"/>
</dbReference>
<organism evidence="9 10">
    <name type="scientific">Araneus ventricosus</name>
    <name type="common">Orbweaver spider</name>
    <name type="synonym">Epeira ventricosa</name>
    <dbReference type="NCBI Taxonomy" id="182803"/>
    <lineage>
        <taxon>Eukaryota</taxon>
        <taxon>Metazoa</taxon>
        <taxon>Ecdysozoa</taxon>
        <taxon>Arthropoda</taxon>
        <taxon>Chelicerata</taxon>
        <taxon>Arachnida</taxon>
        <taxon>Araneae</taxon>
        <taxon>Araneomorphae</taxon>
        <taxon>Entelegynae</taxon>
        <taxon>Araneoidea</taxon>
        <taxon>Araneidae</taxon>
        <taxon>Araneus</taxon>
    </lineage>
</organism>
<gene>
    <name evidence="9" type="primary">Psat1_2</name>
    <name evidence="9" type="ORF">AVEN_219855_1</name>
</gene>
<dbReference type="PROSITE" id="PS00595">
    <property type="entry name" value="AA_TRANSFER_CLASS_5"/>
    <property type="match status" value="1"/>
</dbReference>
<dbReference type="PANTHER" id="PTHR43247:SF1">
    <property type="entry name" value="PHOSPHOSERINE AMINOTRANSFERASE"/>
    <property type="match status" value="1"/>
</dbReference>
<dbReference type="Proteomes" id="UP000499080">
    <property type="component" value="Unassembled WGS sequence"/>
</dbReference>
<evidence type="ECO:0000256" key="3">
    <source>
        <dbReference type="ARBA" id="ARBA00022898"/>
    </source>
</evidence>
<evidence type="ECO:0000259" key="8">
    <source>
        <dbReference type="Pfam" id="PF00266"/>
    </source>
</evidence>
<dbReference type="GO" id="GO:0004648">
    <property type="term" value="F:O-phospho-L-serine:2-oxoglutarate aminotransferase activity"/>
    <property type="evidence" value="ECO:0007669"/>
    <property type="project" value="UniProtKB-EC"/>
</dbReference>
<dbReference type="EMBL" id="BGPR01053952">
    <property type="protein sequence ID" value="GBO30752.1"/>
    <property type="molecule type" value="Genomic_DNA"/>
</dbReference>
<evidence type="ECO:0000256" key="6">
    <source>
        <dbReference type="RuleBase" id="RU004075"/>
    </source>
</evidence>
<feature type="domain" description="Aminotransferase class V" evidence="8">
    <location>
        <begin position="94"/>
        <end position="213"/>
    </location>
</feature>
<keyword evidence="9" id="KW-0032">Aminotransferase</keyword>
<protein>
    <submittedName>
        <fullName evidence="9">Phosphoserine aminotransferase</fullName>
    </submittedName>
</protein>
<comment type="caution">
    <text evidence="9">The sequence shown here is derived from an EMBL/GenBank/DDBJ whole genome shotgun (WGS) entry which is preliminary data.</text>
</comment>
<keyword evidence="2 9" id="KW-0808">Transferase</keyword>
<dbReference type="GO" id="GO:0030170">
    <property type="term" value="F:pyridoxal phosphate binding"/>
    <property type="evidence" value="ECO:0007669"/>
    <property type="project" value="TreeGrafter"/>
</dbReference>
<dbReference type="GO" id="GO:0005737">
    <property type="term" value="C:cytoplasm"/>
    <property type="evidence" value="ECO:0007669"/>
    <property type="project" value="TreeGrafter"/>
</dbReference>
<dbReference type="InterPro" id="IPR015424">
    <property type="entry name" value="PyrdxlP-dep_Trfase"/>
</dbReference>
<evidence type="ECO:0000256" key="2">
    <source>
        <dbReference type="ARBA" id="ARBA00022679"/>
    </source>
</evidence>
<dbReference type="Gene3D" id="3.40.640.10">
    <property type="entry name" value="Type I PLP-dependent aspartate aminotransferase-like (Major domain)"/>
    <property type="match status" value="1"/>
</dbReference>
<dbReference type="InterPro" id="IPR015421">
    <property type="entry name" value="PyrdxlP-dep_Trfase_major"/>
</dbReference>
<evidence type="ECO:0000256" key="7">
    <source>
        <dbReference type="RuleBase" id="RU004504"/>
    </source>
</evidence>
<comment type="similarity">
    <text evidence="6">Belongs to the class-V pyridoxal-phosphate-dependent aminotransferase family.</text>
</comment>
<keyword evidence="3" id="KW-0663">Pyridoxal phosphate</keyword>
<comment type="pathway">
    <text evidence="4">Amino-acid biosynthesis.</text>
</comment>
<dbReference type="AlphaFoldDB" id="A0A4Y2W1B1"/>
<dbReference type="SUPFAM" id="SSF53383">
    <property type="entry name" value="PLP-dependent transferases"/>
    <property type="match status" value="1"/>
</dbReference>
<evidence type="ECO:0000313" key="10">
    <source>
        <dbReference type="Proteomes" id="UP000499080"/>
    </source>
</evidence>
<dbReference type="UniPathway" id="UPA00244">
    <property type="reaction ID" value="UER00311"/>
</dbReference>
<dbReference type="Pfam" id="PF00266">
    <property type="entry name" value="Aminotran_5"/>
    <property type="match status" value="1"/>
</dbReference>
<evidence type="ECO:0000256" key="1">
    <source>
        <dbReference type="ARBA" id="ARBA00001933"/>
    </source>
</evidence>
<dbReference type="InterPro" id="IPR020578">
    <property type="entry name" value="Aminotrans_V_PyrdxlP_BS"/>
</dbReference>
<dbReference type="InterPro" id="IPR000192">
    <property type="entry name" value="Aminotrans_V_dom"/>
</dbReference>